<keyword evidence="2" id="KW-0433">Leucine-rich repeat</keyword>
<dbReference type="GO" id="GO:0005886">
    <property type="term" value="C:plasma membrane"/>
    <property type="evidence" value="ECO:0007669"/>
    <property type="project" value="TreeGrafter"/>
</dbReference>
<dbReference type="FunFam" id="2.60.40.10:FF:000076">
    <property type="entry name" value="Leucine-rich repeat and Ig domain-containing 4"/>
    <property type="match status" value="1"/>
</dbReference>
<dbReference type="PANTHER" id="PTHR45080:SF8">
    <property type="entry name" value="IG-LIKE DOMAIN-CONTAINING PROTEIN"/>
    <property type="match status" value="1"/>
</dbReference>
<sequence>MSTSSLKVTEKPVMATRLSGSEKTYAATDLQMPATIVPTISVDTSDYKSYFNSIEKKLTFTTTMSSKITQEKIQWHRQFGNQGEIKETLGKHQNPFTLSTEEEQMTSASTAEPYKATTTVPTTELQHKHIIVSPPMTKENGNTPEMSFEDSSGSSSFIETNISDNVINPSTTAEFFSFPSFRELSTTTQSMGVSHTLSAPPTMRIELRQDNAQNNSSGSQTGLWGKQKPRYHRRGSKKRRPIKKTTTKSPIITVTKIADKPATAKSTAITSQIKHSGAILRPMHTPLKESERSSSPVNTGSGSEGWRDSNMSSTTSFPGIISLTIKPSMASDKPQSRTVTSGTMTSSTSNIFTPFPYSSSTGNLNAYDHSTRYYTSSLRDITSKPRINGGKAASFTVLSNSDTFLPCEATGNPEPIISWNRLTSTTGKMSTMKGKMGKFEVLRNGTLFIQKADIKDQGQYICFAQNEYGSDKFVVTLSVVAYPTQILEKKMRDVKVLAGKTVHLECRTDGRPVPIVLWILPNHTEVKSTTEHGRVSVTTMGTLTIQMVSVLDRGHYKCIASNPAGTDTATVRLQVVAAPPAILEEKQQLVSADIGQNLFLPCSTYGDPQPTTYWVLHDGTIVRPLTYSHTKVSVFGNGTLYLRDVQITESGKYECIATSSTGSERRVVTLSVKRTETAPQITETSQQRTEVIYGGRLHLNCSAVGEPKPQIIWRLPSKALVDQSHR</sequence>
<evidence type="ECO:0000313" key="13">
    <source>
        <dbReference type="Proteomes" id="UP000694701"/>
    </source>
</evidence>
<evidence type="ECO:0000256" key="2">
    <source>
        <dbReference type="ARBA" id="ARBA00022614"/>
    </source>
</evidence>
<dbReference type="InterPro" id="IPR036179">
    <property type="entry name" value="Ig-like_dom_sf"/>
</dbReference>
<feature type="compositionally biased region" description="Basic residues" evidence="10">
    <location>
        <begin position="227"/>
        <end position="246"/>
    </location>
</feature>
<dbReference type="InterPro" id="IPR013098">
    <property type="entry name" value="Ig_I-set"/>
</dbReference>
<evidence type="ECO:0000256" key="1">
    <source>
        <dbReference type="ARBA" id="ARBA00004167"/>
    </source>
</evidence>
<proteinExistence type="predicted"/>
<feature type="region of interest" description="Disordered" evidence="10">
    <location>
        <begin position="274"/>
        <end position="312"/>
    </location>
</feature>
<feature type="region of interest" description="Disordered" evidence="10">
    <location>
        <begin position="325"/>
        <end position="346"/>
    </location>
</feature>
<dbReference type="AlphaFoldDB" id="A0A8C2GCJ8"/>
<evidence type="ECO:0000256" key="5">
    <source>
        <dbReference type="ARBA" id="ARBA00022737"/>
    </source>
</evidence>
<feature type="domain" description="Ig-like" evidence="11">
    <location>
        <begin position="580"/>
        <end position="671"/>
    </location>
</feature>
<evidence type="ECO:0000256" key="8">
    <source>
        <dbReference type="ARBA" id="ARBA00023157"/>
    </source>
</evidence>
<dbReference type="SMART" id="SM00408">
    <property type="entry name" value="IGc2"/>
    <property type="match status" value="3"/>
</dbReference>
<dbReference type="PROSITE" id="PS50835">
    <property type="entry name" value="IG_LIKE"/>
    <property type="match status" value="4"/>
</dbReference>
<comment type="subcellular location">
    <subcellularLocation>
        <location evidence="1">Membrane</location>
        <topology evidence="1">Single-pass membrane protein</topology>
    </subcellularLocation>
</comment>
<evidence type="ECO:0000256" key="4">
    <source>
        <dbReference type="ARBA" id="ARBA00022729"/>
    </source>
</evidence>
<dbReference type="GO" id="GO:0007156">
    <property type="term" value="P:homophilic cell adhesion via plasma membrane adhesion molecules"/>
    <property type="evidence" value="ECO:0007669"/>
    <property type="project" value="TreeGrafter"/>
</dbReference>
<evidence type="ECO:0000256" key="3">
    <source>
        <dbReference type="ARBA" id="ARBA00022692"/>
    </source>
</evidence>
<feature type="region of interest" description="Disordered" evidence="10">
    <location>
        <begin position="212"/>
        <end position="248"/>
    </location>
</feature>
<keyword evidence="5" id="KW-0677">Repeat</keyword>
<dbReference type="Gene3D" id="2.60.40.10">
    <property type="entry name" value="Immunoglobulins"/>
    <property type="match status" value="4"/>
</dbReference>
<dbReference type="Proteomes" id="UP000694701">
    <property type="component" value="Unplaced"/>
</dbReference>
<keyword evidence="9" id="KW-0393">Immunoglobulin domain</keyword>
<evidence type="ECO:0000256" key="6">
    <source>
        <dbReference type="ARBA" id="ARBA00022989"/>
    </source>
</evidence>
<name>A0A8C2GCJ8_CYPCA</name>
<feature type="domain" description="Ig-like" evidence="11">
    <location>
        <begin position="483"/>
        <end position="572"/>
    </location>
</feature>
<reference evidence="12" key="1">
    <citation type="submission" date="2025-08" db="UniProtKB">
        <authorList>
            <consortium name="Ensembl"/>
        </authorList>
    </citation>
    <scope>IDENTIFICATION</scope>
</reference>
<dbReference type="InterPro" id="IPR003599">
    <property type="entry name" value="Ig_sub"/>
</dbReference>
<dbReference type="InterPro" id="IPR007110">
    <property type="entry name" value="Ig-like_dom"/>
</dbReference>
<protein>
    <recommendedName>
        <fullName evidence="11">Ig-like domain-containing protein</fullName>
    </recommendedName>
</protein>
<accession>A0A8C2GCJ8</accession>
<keyword evidence="6" id="KW-1133">Transmembrane helix</keyword>
<feature type="compositionally biased region" description="Polar residues" evidence="10">
    <location>
        <begin position="212"/>
        <end position="222"/>
    </location>
</feature>
<feature type="compositionally biased region" description="Low complexity" evidence="10">
    <location>
        <begin position="336"/>
        <end position="346"/>
    </location>
</feature>
<dbReference type="InterPro" id="IPR013783">
    <property type="entry name" value="Ig-like_fold"/>
</dbReference>
<feature type="domain" description="Ig-like" evidence="11">
    <location>
        <begin position="679"/>
        <end position="726"/>
    </location>
</feature>
<feature type="region of interest" description="Disordered" evidence="10">
    <location>
        <begin position="134"/>
        <end position="155"/>
    </location>
</feature>
<evidence type="ECO:0000256" key="9">
    <source>
        <dbReference type="ARBA" id="ARBA00023319"/>
    </source>
</evidence>
<dbReference type="Pfam" id="PF07679">
    <property type="entry name" value="I-set"/>
    <property type="match status" value="2"/>
</dbReference>
<evidence type="ECO:0000259" key="11">
    <source>
        <dbReference type="PROSITE" id="PS50835"/>
    </source>
</evidence>
<dbReference type="Ensembl" id="ENSCCRT00020074925.1">
    <property type="protein sequence ID" value="ENSCCRP00020068141.1"/>
    <property type="gene ID" value="ENSCCRG00020031961.1"/>
</dbReference>
<dbReference type="SMART" id="SM00409">
    <property type="entry name" value="IG"/>
    <property type="match status" value="3"/>
</dbReference>
<dbReference type="SUPFAM" id="SSF48726">
    <property type="entry name" value="Immunoglobulin"/>
    <property type="match status" value="4"/>
</dbReference>
<keyword evidence="4" id="KW-0732">Signal</keyword>
<evidence type="ECO:0000313" key="12">
    <source>
        <dbReference type="Ensembl" id="ENSCCRP00020068141.1"/>
    </source>
</evidence>
<dbReference type="Pfam" id="PF13927">
    <property type="entry name" value="Ig_3"/>
    <property type="match status" value="1"/>
</dbReference>
<dbReference type="InterPro" id="IPR003598">
    <property type="entry name" value="Ig_sub2"/>
</dbReference>
<organism evidence="12 13">
    <name type="scientific">Cyprinus carpio</name>
    <name type="common">Common carp</name>
    <dbReference type="NCBI Taxonomy" id="7962"/>
    <lineage>
        <taxon>Eukaryota</taxon>
        <taxon>Metazoa</taxon>
        <taxon>Chordata</taxon>
        <taxon>Craniata</taxon>
        <taxon>Vertebrata</taxon>
        <taxon>Euteleostomi</taxon>
        <taxon>Actinopterygii</taxon>
        <taxon>Neopterygii</taxon>
        <taxon>Teleostei</taxon>
        <taxon>Ostariophysi</taxon>
        <taxon>Cypriniformes</taxon>
        <taxon>Cyprinidae</taxon>
        <taxon>Cyprininae</taxon>
        <taxon>Cyprinus</taxon>
    </lineage>
</organism>
<keyword evidence="3" id="KW-0812">Transmembrane</keyword>
<keyword evidence="8" id="KW-1015">Disulfide bond</keyword>
<feature type="domain" description="Ig-like" evidence="11">
    <location>
        <begin position="385"/>
        <end position="478"/>
    </location>
</feature>
<evidence type="ECO:0000256" key="7">
    <source>
        <dbReference type="ARBA" id="ARBA00023136"/>
    </source>
</evidence>
<dbReference type="InterPro" id="IPR050958">
    <property type="entry name" value="Cell_Adh-Cytoskel_Orgn"/>
</dbReference>
<keyword evidence="7" id="KW-0472">Membrane</keyword>
<evidence type="ECO:0000256" key="10">
    <source>
        <dbReference type="SAM" id="MobiDB-lite"/>
    </source>
</evidence>
<dbReference type="PANTHER" id="PTHR45080">
    <property type="entry name" value="CONTACTIN 5"/>
    <property type="match status" value="1"/>
</dbReference>